<dbReference type="AlphaFoldDB" id="A0A6V8KRM8"/>
<comment type="caution">
    <text evidence="2">The sequence shown here is derived from an EMBL/GenBank/DDBJ whole genome shotgun (WGS) entry which is preliminary data.</text>
</comment>
<organism evidence="2 3">
    <name type="scientific">Phytohabitans houttuyneae</name>
    <dbReference type="NCBI Taxonomy" id="1076126"/>
    <lineage>
        <taxon>Bacteria</taxon>
        <taxon>Bacillati</taxon>
        <taxon>Actinomycetota</taxon>
        <taxon>Actinomycetes</taxon>
        <taxon>Micromonosporales</taxon>
        <taxon>Micromonosporaceae</taxon>
    </lineage>
</organism>
<evidence type="ECO:0000256" key="1">
    <source>
        <dbReference type="SAM" id="MobiDB-lite"/>
    </source>
</evidence>
<reference evidence="2 3" key="1">
    <citation type="submission" date="2020-03" db="EMBL/GenBank/DDBJ databases">
        <title>Whole genome shotgun sequence of Phytohabitans houttuyneae NBRC 108639.</title>
        <authorList>
            <person name="Komaki H."/>
            <person name="Tamura T."/>
        </authorList>
    </citation>
    <scope>NUCLEOTIDE SEQUENCE [LARGE SCALE GENOMIC DNA]</scope>
    <source>
        <strain evidence="2 3">NBRC 108639</strain>
    </source>
</reference>
<name>A0A6V8KRM8_9ACTN</name>
<sequence>MTVLAKPDNDQPRANGSDSFWAGMTSGWEIPPMWRMIVRFADGTSESLTTSGGFGPTHPKNDKVNSITIAVPNAAVDPTKHLILKSCYATCDGDPMEKTESIDISVRPARG</sequence>
<evidence type="ECO:0000313" key="3">
    <source>
        <dbReference type="Proteomes" id="UP000482800"/>
    </source>
</evidence>
<protein>
    <submittedName>
        <fullName evidence="2">Uncharacterized protein</fullName>
    </submittedName>
</protein>
<dbReference type="Proteomes" id="UP000482800">
    <property type="component" value="Unassembled WGS sequence"/>
</dbReference>
<reference evidence="2 3" key="2">
    <citation type="submission" date="2020-03" db="EMBL/GenBank/DDBJ databases">
        <authorList>
            <person name="Ichikawa N."/>
            <person name="Kimura A."/>
            <person name="Kitahashi Y."/>
            <person name="Uohara A."/>
        </authorList>
    </citation>
    <scope>NUCLEOTIDE SEQUENCE [LARGE SCALE GENOMIC DNA]</scope>
    <source>
        <strain evidence="2 3">NBRC 108639</strain>
    </source>
</reference>
<proteinExistence type="predicted"/>
<accession>A0A6V8KRM8</accession>
<evidence type="ECO:0000313" key="2">
    <source>
        <dbReference type="EMBL" id="GFJ84929.1"/>
    </source>
</evidence>
<feature type="region of interest" description="Disordered" evidence="1">
    <location>
        <begin position="1"/>
        <end position="22"/>
    </location>
</feature>
<dbReference type="EMBL" id="BLPF01000004">
    <property type="protein sequence ID" value="GFJ84929.1"/>
    <property type="molecule type" value="Genomic_DNA"/>
</dbReference>
<keyword evidence="3" id="KW-1185">Reference proteome</keyword>
<gene>
    <name evidence="2" type="ORF">Phou_091090</name>
</gene>